<dbReference type="PANTHER" id="PTHR11177">
    <property type="entry name" value="CHITINASE"/>
    <property type="match status" value="1"/>
</dbReference>
<dbReference type="Pfam" id="PF00704">
    <property type="entry name" value="Glyco_hydro_18"/>
    <property type="match status" value="1"/>
</dbReference>
<evidence type="ECO:0000256" key="2">
    <source>
        <dbReference type="ARBA" id="ARBA00012729"/>
    </source>
</evidence>
<dbReference type="Proteomes" id="UP000198964">
    <property type="component" value="Unassembled WGS sequence"/>
</dbReference>
<sequence length="553" mass="61628">MNSINILLRVLIIFCSFLLSSCDRESVVLEEPDNNTDNDDTSYEKFFSSYIRLNFYETGRVSDESVLAYDDLIMIAFRPYTDGTLFFDLPDNQASFSNASYLKDFDNRNGVIDFNGTDADMNVGFDLLNNVKIAGGSDGSYKQFTFGTWLSLDNWTPGGFIFKKANESGSVYCKMSDAVGVFEFNINGKSVTIHADNVLNGWHHFALGYNGNKGTAERVACYIDGTLLDNVVVASDFPSSVPFIREAFHIGSGIDAKLDETFISSLFLPAGTVSGYMNNGIKLRKTDWNSSKTLAYWTYDNSSDPGKDAQSWRTIYDELRTTLTGKDIKLRVGMAGGDWKTVVGNATSRTTFVNSVSDFISQYAWDGVDLDFEWCESTQEYNNYSKAIVELGEKLATSDVTYSVSLHAYYYKISQLAINKTDFISLQVYGPQPSLFDYDEFVSKSNAVVDYGIPKEKLVLGVPFYGVESNGNRSSAAYLNFVDAGLISSPLQDQVTYNGKTYTFDGQETIRKKALFAKQNKYKGIMSWDIATDVTYSNELSLAKAVNDVLAFE</sequence>
<feature type="domain" description="GH18" evidence="3">
    <location>
        <begin position="271"/>
        <end position="553"/>
    </location>
</feature>
<dbReference type="RefSeq" id="WP_093919394.1">
    <property type="nucleotide sequence ID" value="NZ_FONW01000002.1"/>
</dbReference>
<dbReference type="PANTHER" id="PTHR11177:SF317">
    <property type="entry name" value="CHITINASE 12-RELATED"/>
    <property type="match status" value="1"/>
</dbReference>
<evidence type="ECO:0000259" key="3">
    <source>
        <dbReference type="PROSITE" id="PS51910"/>
    </source>
</evidence>
<dbReference type="SUPFAM" id="SSF49899">
    <property type="entry name" value="Concanavalin A-like lectins/glucanases"/>
    <property type="match status" value="1"/>
</dbReference>
<keyword evidence="5" id="KW-1185">Reference proteome</keyword>
<reference evidence="4 5" key="1">
    <citation type="submission" date="2016-10" db="EMBL/GenBank/DDBJ databases">
        <authorList>
            <person name="de Groot N.N."/>
        </authorList>
    </citation>
    <scope>NUCLEOTIDE SEQUENCE [LARGE SCALE GENOMIC DNA]</scope>
    <source>
        <strain evidence="4 5">CGMCC 1.9156</strain>
    </source>
</reference>
<dbReference type="STRING" id="655355.SAMN05216283_102769"/>
<dbReference type="SMART" id="SM00636">
    <property type="entry name" value="Glyco_18"/>
    <property type="match status" value="1"/>
</dbReference>
<comment type="catalytic activity">
    <reaction evidence="1">
        <text>Random endo-hydrolysis of N-acetyl-beta-D-glucosaminide (1-&gt;4)-beta-linkages in chitin and chitodextrins.</text>
        <dbReference type="EC" id="3.2.1.14"/>
    </reaction>
</comment>
<gene>
    <name evidence="4" type="ORF">SAMN05216283_102769</name>
</gene>
<dbReference type="PROSITE" id="PS51910">
    <property type="entry name" value="GH18_2"/>
    <property type="match status" value="1"/>
</dbReference>
<dbReference type="EC" id="3.2.1.14" evidence="2"/>
<dbReference type="InterPro" id="IPR013320">
    <property type="entry name" value="ConA-like_dom_sf"/>
</dbReference>
<dbReference type="InterPro" id="IPR011583">
    <property type="entry name" value="Chitinase_II/V-like_cat"/>
</dbReference>
<dbReference type="AlphaFoldDB" id="A0A1I2G7U4"/>
<organism evidence="4 5">
    <name type="scientific">Sunxiuqinia elliptica</name>
    <dbReference type="NCBI Taxonomy" id="655355"/>
    <lineage>
        <taxon>Bacteria</taxon>
        <taxon>Pseudomonadati</taxon>
        <taxon>Bacteroidota</taxon>
        <taxon>Bacteroidia</taxon>
        <taxon>Marinilabiliales</taxon>
        <taxon>Prolixibacteraceae</taxon>
        <taxon>Sunxiuqinia</taxon>
    </lineage>
</organism>
<dbReference type="Gene3D" id="2.60.120.200">
    <property type="match status" value="1"/>
</dbReference>
<dbReference type="InterPro" id="IPR050314">
    <property type="entry name" value="Glycosyl_Hydrlase_18"/>
</dbReference>
<dbReference type="SUPFAM" id="SSF51445">
    <property type="entry name" value="(Trans)glycosidases"/>
    <property type="match status" value="1"/>
</dbReference>
<dbReference type="GO" id="GO:0005975">
    <property type="term" value="P:carbohydrate metabolic process"/>
    <property type="evidence" value="ECO:0007669"/>
    <property type="project" value="InterPro"/>
</dbReference>
<evidence type="ECO:0000313" key="4">
    <source>
        <dbReference type="EMBL" id="SFF13213.1"/>
    </source>
</evidence>
<dbReference type="Gene3D" id="3.40.5.30">
    <property type="entry name" value="(Trans)glycosidases - domain 2"/>
    <property type="match status" value="1"/>
</dbReference>
<dbReference type="InterPro" id="IPR001223">
    <property type="entry name" value="Glyco_hydro18_cat"/>
</dbReference>
<evidence type="ECO:0000256" key="1">
    <source>
        <dbReference type="ARBA" id="ARBA00000822"/>
    </source>
</evidence>
<name>A0A1I2G7U4_9BACT</name>
<dbReference type="EMBL" id="FONW01000002">
    <property type="protein sequence ID" value="SFF13213.1"/>
    <property type="molecule type" value="Genomic_DNA"/>
</dbReference>
<dbReference type="Gene3D" id="3.20.20.80">
    <property type="entry name" value="Glycosidases"/>
    <property type="match status" value="1"/>
</dbReference>
<proteinExistence type="predicted"/>
<dbReference type="InterPro" id="IPR017853">
    <property type="entry name" value="GH"/>
</dbReference>
<accession>A0A1I2G7U4</accession>
<dbReference type="GO" id="GO:0008843">
    <property type="term" value="F:endochitinase activity"/>
    <property type="evidence" value="ECO:0007669"/>
    <property type="project" value="UniProtKB-EC"/>
</dbReference>
<protein>
    <recommendedName>
        <fullName evidence="2">chitinase</fullName>
        <ecNumber evidence="2">3.2.1.14</ecNumber>
    </recommendedName>
</protein>
<dbReference type="GO" id="GO:0008061">
    <property type="term" value="F:chitin binding"/>
    <property type="evidence" value="ECO:0007669"/>
    <property type="project" value="InterPro"/>
</dbReference>
<evidence type="ECO:0000313" key="5">
    <source>
        <dbReference type="Proteomes" id="UP000198964"/>
    </source>
</evidence>